<keyword evidence="1" id="KW-0732">Signal</keyword>
<protein>
    <submittedName>
        <fullName evidence="2">Uncharacterized protein</fullName>
    </submittedName>
</protein>
<organism evidence="2 3">
    <name type="scientific">Bdellovibrio reynosensis</name>
    <dbReference type="NCBI Taxonomy" id="2835041"/>
    <lineage>
        <taxon>Bacteria</taxon>
        <taxon>Pseudomonadati</taxon>
        <taxon>Bdellovibrionota</taxon>
        <taxon>Bdellovibrionia</taxon>
        <taxon>Bdellovibrionales</taxon>
        <taxon>Pseudobdellovibrionaceae</taxon>
        <taxon>Bdellovibrio</taxon>
    </lineage>
</organism>
<feature type="signal peptide" evidence="1">
    <location>
        <begin position="1"/>
        <end position="18"/>
    </location>
</feature>
<keyword evidence="3" id="KW-1185">Reference proteome</keyword>
<accession>A0ABY4CC43</accession>
<dbReference type="EMBL" id="CP093442">
    <property type="protein sequence ID" value="UOF02542.1"/>
    <property type="molecule type" value="Genomic_DNA"/>
</dbReference>
<sequence>MRLLLATMIFLVSSAALAGDLCSKYEHKERFMKALNTVATHQKYALSEMCSLAHVQDVEVQPSQVITPKGDVIPHVRVHLHSSEYSCLYMVRDADQVITSSRCYSTF</sequence>
<gene>
    <name evidence="2" type="ORF">MNR06_06200</name>
</gene>
<evidence type="ECO:0000313" key="2">
    <source>
        <dbReference type="EMBL" id="UOF02542.1"/>
    </source>
</evidence>
<reference evidence="2" key="1">
    <citation type="submission" date="2022-03" db="EMBL/GenBank/DDBJ databases">
        <title>Genome Identification and Characterization of new species Bdellovibrio reynosense LBG001 sp. nov. from a Mexico soil sample.</title>
        <authorList>
            <person name="Camilli A."/>
            <person name="Ajao Y."/>
            <person name="Guo X."/>
        </authorList>
    </citation>
    <scope>NUCLEOTIDE SEQUENCE</scope>
    <source>
        <strain evidence="2">LBG001</strain>
    </source>
</reference>
<dbReference type="RefSeq" id="WP_243540162.1">
    <property type="nucleotide sequence ID" value="NZ_CP093442.1"/>
</dbReference>
<evidence type="ECO:0000313" key="3">
    <source>
        <dbReference type="Proteomes" id="UP000830116"/>
    </source>
</evidence>
<dbReference type="Proteomes" id="UP000830116">
    <property type="component" value="Chromosome"/>
</dbReference>
<feature type="chain" id="PRO_5046682197" evidence="1">
    <location>
        <begin position="19"/>
        <end position="107"/>
    </location>
</feature>
<evidence type="ECO:0000256" key="1">
    <source>
        <dbReference type="SAM" id="SignalP"/>
    </source>
</evidence>
<name>A0ABY4CC43_9BACT</name>
<proteinExistence type="predicted"/>